<dbReference type="RefSeq" id="XP_013435748.1">
    <property type="nucleotide sequence ID" value="XM_013580294.1"/>
</dbReference>
<dbReference type="GeneID" id="25473529"/>
<accession>U6MTD6</accession>
<keyword evidence="2" id="KW-1185">Reference proteome</keyword>
<dbReference type="AlphaFoldDB" id="U6MTD6"/>
<evidence type="ECO:0000313" key="2">
    <source>
        <dbReference type="Proteomes" id="UP000030754"/>
    </source>
</evidence>
<dbReference type="EMBL" id="HG724257">
    <property type="protein sequence ID" value="CDJ67281.1"/>
    <property type="molecule type" value="Genomic_DNA"/>
</dbReference>
<protein>
    <submittedName>
        <fullName evidence="1">Uncharacterized protein</fullName>
    </submittedName>
</protein>
<dbReference type="VEuPathDB" id="ToxoDB:ENH_00033650"/>
<dbReference type="Proteomes" id="UP000030754">
    <property type="component" value="Unassembled WGS sequence"/>
</dbReference>
<organism evidence="1 2">
    <name type="scientific">Eimeria necatrix</name>
    <dbReference type="NCBI Taxonomy" id="51315"/>
    <lineage>
        <taxon>Eukaryota</taxon>
        <taxon>Sar</taxon>
        <taxon>Alveolata</taxon>
        <taxon>Apicomplexa</taxon>
        <taxon>Conoidasida</taxon>
        <taxon>Coccidia</taxon>
        <taxon>Eucoccidiorida</taxon>
        <taxon>Eimeriorina</taxon>
        <taxon>Eimeriidae</taxon>
        <taxon>Eimeria</taxon>
    </lineage>
</organism>
<sequence>MQTSWTLLRSAKEAHKAAAAWLSSAFKFPKFGGFCVSNGALSTPFSAETNANMQQNAPNFNISAPEPDLVSNFQFSSLSENCPDLRGFHSVSRCTYTRTRGPAAQPRLRLVLKESCVFFGNSRVFVKCWKYSNSRELRVCLLESSALRGAASGLHACRRLARVFRGFGCAIFRAIWTWEFLRSLRLEEEVGRALWRRRLRLRRVGGVASLGAFFAVFFAI</sequence>
<reference evidence="1" key="2">
    <citation type="submission" date="2013-10" db="EMBL/GenBank/DDBJ databases">
        <authorList>
            <person name="Aslett M."/>
        </authorList>
    </citation>
    <scope>NUCLEOTIDE SEQUENCE [LARGE SCALE GENOMIC DNA]</scope>
    <source>
        <strain evidence="1">Houghton</strain>
    </source>
</reference>
<name>U6MTD6_9EIME</name>
<proteinExistence type="predicted"/>
<reference evidence="1" key="1">
    <citation type="submission" date="2013-10" db="EMBL/GenBank/DDBJ databases">
        <title>Genomic analysis of the causative agents of coccidiosis in chickens.</title>
        <authorList>
            <person name="Reid A.J."/>
            <person name="Blake D."/>
            <person name="Billington K."/>
            <person name="Browne H."/>
            <person name="Dunn M."/>
            <person name="Hung S."/>
            <person name="Kawahara F."/>
            <person name="Miranda-Saavedra D."/>
            <person name="Mourier T."/>
            <person name="Nagra H."/>
            <person name="Otto T.D."/>
            <person name="Rawlings N."/>
            <person name="Sanchez A."/>
            <person name="Sanders M."/>
            <person name="Subramaniam C."/>
            <person name="Tay Y."/>
            <person name="Dear P."/>
            <person name="Doerig C."/>
            <person name="Gruber A."/>
            <person name="Parkinson J."/>
            <person name="Shirley M."/>
            <person name="Wan K.L."/>
            <person name="Berriman M."/>
            <person name="Tomley F."/>
            <person name="Pain A."/>
        </authorList>
    </citation>
    <scope>NUCLEOTIDE SEQUENCE [LARGE SCALE GENOMIC DNA]</scope>
    <source>
        <strain evidence="1">Houghton</strain>
    </source>
</reference>
<evidence type="ECO:0000313" key="1">
    <source>
        <dbReference type="EMBL" id="CDJ67281.1"/>
    </source>
</evidence>
<gene>
    <name evidence="1" type="ORF">ENH_00033650</name>
</gene>